<dbReference type="Gene3D" id="1.10.260.40">
    <property type="entry name" value="lambda repressor-like DNA-binding domains"/>
    <property type="match status" value="1"/>
</dbReference>
<feature type="domain" description="HTH cro/C1-type" evidence="1">
    <location>
        <begin position="22"/>
        <end position="77"/>
    </location>
</feature>
<dbReference type="InterPro" id="IPR001387">
    <property type="entry name" value="Cro/C1-type_HTH"/>
</dbReference>
<comment type="caution">
    <text evidence="2">The sequence shown here is derived from an EMBL/GenBank/DDBJ whole genome shotgun (WGS) entry which is preliminary data.</text>
</comment>
<dbReference type="PROSITE" id="PS50943">
    <property type="entry name" value="HTH_CROC1"/>
    <property type="match status" value="1"/>
</dbReference>
<dbReference type="SMART" id="SM00530">
    <property type="entry name" value="HTH_XRE"/>
    <property type="match status" value="1"/>
</dbReference>
<dbReference type="InterPro" id="IPR010982">
    <property type="entry name" value="Lambda_DNA-bd_dom_sf"/>
</dbReference>
<gene>
    <name evidence="2" type="ORF">GCM10023195_02980</name>
</gene>
<proteinExistence type="predicted"/>
<organism evidence="2 3">
    <name type="scientific">Actinoallomurus liliacearum</name>
    <dbReference type="NCBI Taxonomy" id="1080073"/>
    <lineage>
        <taxon>Bacteria</taxon>
        <taxon>Bacillati</taxon>
        <taxon>Actinomycetota</taxon>
        <taxon>Actinomycetes</taxon>
        <taxon>Streptosporangiales</taxon>
        <taxon>Thermomonosporaceae</taxon>
        <taxon>Actinoallomurus</taxon>
    </lineage>
</organism>
<dbReference type="Pfam" id="PF19054">
    <property type="entry name" value="DUF5753"/>
    <property type="match status" value="1"/>
</dbReference>
<accession>A0ABP8TCI5</accession>
<dbReference type="InterPro" id="IPR043917">
    <property type="entry name" value="DUF5753"/>
</dbReference>
<dbReference type="RefSeq" id="WP_345346864.1">
    <property type="nucleotide sequence ID" value="NZ_BAABHJ010000001.1"/>
</dbReference>
<keyword evidence="3" id="KW-1185">Reference proteome</keyword>
<dbReference type="Pfam" id="PF13560">
    <property type="entry name" value="HTH_31"/>
    <property type="match status" value="1"/>
</dbReference>
<evidence type="ECO:0000313" key="3">
    <source>
        <dbReference type="Proteomes" id="UP001500212"/>
    </source>
</evidence>
<reference evidence="3" key="1">
    <citation type="journal article" date="2019" name="Int. J. Syst. Evol. Microbiol.">
        <title>The Global Catalogue of Microorganisms (GCM) 10K type strain sequencing project: providing services to taxonomists for standard genome sequencing and annotation.</title>
        <authorList>
            <consortium name="The Broad Institute Genomics Platform"/>
            <consortium name="The Broad Institute Genome Sequencing Center for Infectious Disease"/>
            <person name="Wu L."/>
            <person name="Ma J."/>
        </authorList>
    </citation>
    <scope>NUCLEOTIDE SEQUENCE [LARGE SCALE GENOMIC DNA]</scope>
    <source>
        <strain evidence="3">JCM 17938</strain>
    </source>
</reference>
<sequence length="269" mass="30657">MGRPAKQLRPGDSPTAYFGYELRRHREHEKLTQDQLAAELRWTRPIVSMFELAERIPRRHHAEALDAYFRTDRFGHLYELIKKEAVPSFFRGYVEKERTADQARTHAPLLIPGLLQTEGYATAVLRAGRSPDELEHSVAARLERQRILFREDPAPARLWALIDEAALRRQVGGPDVMAAQLEHLLEISDRYNITLQVVPESAQTYAGLEGAFTILSFHDGADIAYVDAVRGGYLIDQQARVREITLTWDLVRTSALPGEDSLNKVKEYL</sequence>
<evidence type="ECO:0000259" key="1">
    <source>
        <dbReference type="PROSITE" id="PS50943"/>
    </source>
</evidence>
<dbReference type="CDD" id="cd00093">
    <property type="entry name" value="HTH_XRE"/>
    <property type="match status" value="1"/>
</dbReference>
<dbReference type="Proteomes" id="UP001500212">
    <property type="component" value="Unassembled WGS sequence"/>
</dbReference>
<name>A0ABP8TCI5_9ACTN</name>
<dbReference type="EMBL" id="BAABHJ010000001">
    <property type="protein sequence ID" value="GAA4601268.1"/>
    <property type="molecule type" value="Genomic_DNA"/>
</dbReference>
<dbReference type="SUPFAM" id="SSF47413">
    <property type="entry name" value="lambda repressor-like DNA-binding domains"/>
    <property type="match status" value="1"/>
</dbReference>
<evidence type="ECO:0000313" key="2">
    <source>
        <dbReference type="EMBL" id="GAA4601268.1"/>
    </source>
</evidence>
<protein>
    <submittedName>
        <fullName evidence="2">Helix-turn-helix transcriptional regulator</fullName>
    </submittedName>
</protein>